<proteinExistence type="predicted"/>
<accession>A0A8S5SMK1</accession>
<protein>
    <submittedName>
        <fullName evidence="2">Uncharacterized protein</fullName>
    </submittedName>
</protein>
<name>A0A8S5SMK1_9CAUD</name>
<reference evidence="2" key="1">
    <citation type="journal article" date="2021" name="Proc. Natl. Acad. Sci. U.S.A.">
        <title>A Catalog of Tens of Thousands of Viruses from Human Metagenomes Reveals Hidden Associations with Chronic Diseases.</title>
        <authorList>
            <person name="Tisza M.J."/>
            <person name="Buck C.B."/>
        </authorList>
    </citation>
    <scope>NUCLEOTIDE SEQUENCE</scope>
    <source>
        <strain evidence="2">Ctq8D8</strain>
    </source>
</reference>
<sequence>MVLQRKVRYDGIHVPTFPRYFAAGLSASEHRPLRRSPQGLSDRGARRRRRYVDVPARIGTGSPAQLGQAGPVGAPAADPSPSLGASDLVSVLRVLPGFSGSFQVHPPRM</sequence>
<organism evidence="2">
    <name type="scientific">Siphoviridae sp. ctq8D8</name>
    <dbReference type="NCBI Taxonomy" id="2827944"/>
    <lineage>
        <taxon>Viruses</taxon>
        <taxon>Duplodnaviria</taxon>
        <taxon>Heunggongvirae</taxon>
        <taxon>Uroviricota</taxon>
        <taxon>Caudoviricetes</taxon>
    </lineage>
</organism>
<dbReference type="EMBL" id="BK032630">
    <property type="protein sequence ID" value="DAF52190.1"/>
    <property type="molecule type" value="Genomic_DNA"/>
</dbReference>
<evidence type="ECO:0000256" key="1">
    <source>
        <dbReference type="SAM" id="MobiDB-lite"/>
    </source>
</evidence>
<evidence type="ECO:0000313" key="2">
    <source>
        <dbReference type="EMBL" id="DAF52190.1"/>
    </source>
</evidence>
<feature type="region of interest" description="Disordered" evidence="1">
    <location>
        <begin position="28"/>
        <end position="81"/>
    </location>
</feature>